<dbReference type="EMBL" id="VICG01000016">
    <property type="protein sequence ID" value="KAA8564059.1"/>
    <property type="molecule type" value="Genomic_DNA"/>
</dbReference>
<dbReference type="InterPro" id="IPR013874">
    <property type="entry name" value="Cdc37_Hsp90-bd"/>
</dbReference>
<evidence type="ECO:0000256" key="1">
    <source>
        <dbReference type="ARBA" id="ARBA00004496"/>
    </source>
</evidence>
<comment type="subcellular location">
    <subcellularLocation>
        <location evidence="1">Cytoplasm</location>
    </subcellularLocation>
</comment>
<reference evidence="7 8" key="1">
    <citation type="submission" date="2019-06" db="EMBL/GenBank/DDBJ databases">
        <title>Genome Sequence of the Brown Rot Fungal Pathogen Monilinia fructicola.</title>
        <authorList>
            <person name="De Miccolis Angelini R.M."/>
            <person name="Landi L."/>
            <person name="Abate D."/>
            <person name="Pollastro S."/>
            <person name="Romanazzi G."/>
            <person name="Faretra F."/>
        </authorList>
    </citation>
    <scope>NUCLEOTIDE SEQUENCE [LARGE SCALE GENOMIC DNA]</scope>
    <source>
        <strain evidence="7 8">Mfrc123</strain>
    </source>
</reference>
<feature type="region of interest" description="Disordered" evidence="5">
    <location>
        <begin position="56"/>
        <end position="78"/>
    </location>
</feature>
<dbReference type="VEuPathDB" id="FungiDB:MFRU_032g00450"/>
<evidence type="ECO:0000259" key="6">
    <source>
        <dbReference type="SMART" id="SM01070"/>
    </source>
</evidence>
<feature type="compositionally biased region" description="Acidic residues" evidence="5">
    <location>
        <begin position="107"/>
        <end position="120"/>
    </location>
</feature>
<dbReference type="GO" id="GO:0050821">
    <property type="term" value="P:protein stabilization"/>
    <property type="evidence" value="ECO:0007669"/>
    <property type="project" value="TreeGrafter"/>
</dbReference>
<dbReference type="GO" id="GO:0051082">
    <property type="term" value="F:unfolded protein binding"/>
    <property type="evidence" value="ECO:0007669"/>
    <property type="project" value="TreeGrafter"/>
</dbReference>
<evidence type="ECO:0000256" key="4">
    <source>
        <dbReference type="SAM" id="Coils"/>
    </source>
</evidence>
<dbReference type="GO" id="GO:0031072">
    <property type="term" value="F:heat shock protein binding"/>
    <property type="evidence" value="ECO:0007669"/>
    <property type="project" value="TreeGrafter"/>
</dbReference>
<feature type="coiled-coil region" evidence="4">
    <location>
        <begin position="22"/>
        <end position="49"/>
    </location>
</feature>
<proteinExistence type="inferred from homology"/>
<dbReference type="Gene3D" id="1.20.58.610">
    <property type="entry name" value="Cdc37, Hsp90 binding domain"/>
    <property type="match status" value="1"/>
</dbReference>
<dbReference type="GO" id="GO:0006457">
    <property type="term" value="P:protein folding"/>
    <property type="evidence" value="ECO:0007669"/>
    <property type="project" value="TreeGrafter"/>
</dbReference>
<comment type="caution">
    <text evidence="7">The sequence shown here is derived from an EMBL/GenBank/DDBJ whole genome shotgun (WGS) entry which is preliminary data.</text>
</comment>
<dbReference type="InterPro" id="IPR004918">
    <property type="entry name" value="Cdc37"/>
</dbReference>
<dbReference type="PANTHER" id="PTHR12800:SF4">
    <property type="entry name" value="HSP90 CO-CHAPERONE CDC37"/>
    <property type="match status" value="1"/>
</dbReference>
<evidence type="ECO:0000256" key="2">
    <source>
        <dbReference type="ARBA" id="ARBA00006222"/>
    </source>
</evidence>
<keyword evidence="4" id="KW-0175">Coiled coil</keyword>
<dbReference type="Pfam" id="PF08565">
    <property type="entry name" value="CDC37_M"/>
    <property type="match status" value="1"/>
</dbReference>
<name>A0A5M9J843_MONFR</name>
<protein>
    <recommendedName>
        <fullName evidence="6">Cdc37 Hsp90 binding domain-containing protein</fullName>
    </recommendedName>
</protein>
<keyword evidence="8" id="KW-1185">Reference proteome</keyword>
<dbReference type="SMART" id="SM01070">
    <property type="entry name" value="CDC37_M"/>
    <property type="match status" value="1"/>
</dbReference>
<dbReference type="AlphaFoldDB" id="A0A5M9J843"/>
<comment type="similarity">
    <text evidence="2">Belongs to the CDC37 family.</text>
</comment>
<evidence type="ECO:0000256" key="5">
    <source>
        <dbReference type="SAM" id="MobiDB-lite"/>
    </source>
</evidence>
<dbReference type="GO" id="GO:0005737">
    <property type="term" value="C:cytoplasm"/>
    <property type="evidence" value="ECO:0007669"/>
    <property type="project" value="UniProtKB-SubCell"/>
</dbReference>
<dbReference type="Proteomes" id="UP000322873">
    <property type="component" value="Unassembled WGS sequence"/>
</dbReference>
<evidence type="ECO:0000313" key="8">
    <source>
        <dbReference type="Proteomes" id="UP000322873"/>
    </source>
</evidence>
<feature type="region of interest" description="Disordered" evidence="5">
    <location>
        <begin position="90"/>
        <end position="120"/>
    </location>
</feature>
<gene>
    <name evidence="7" type="ORF">EYC84_012048</name>
</gene>
<dbReference type="SUPFAM" id="SSF101391">
    <property type="entry name" value="Hsp90 co-chaperone CDC37"/>
    <property type="match status" value="1"/>
</dbReference>
<evidence type="ECO:0000256" key="3">
    <source>
        <dbReference type="ARBA" id="ARBA00022490"/>
    </source>
</evidence>
<dbReference type="InterPro" id="IPR038189">
    <property type="entry name" value="Cdc37_Hsp90-bd_sf"/>
</dbReference>
<keyword evidence="3" id="KW-0963">Cytoplasm</keyword>
<sequence>MMAALIDQVKTKVDEDKPDNRFEAYVAEIKVHQAKVEDLQKQLAVELETFRERGDSFVSKADPKPKATESKKAPAKEKVQAVEVLNPHALANADGSKLGEQSSGADADVDEDEEEDDDVEATELGKKFAQIKMGDYRTCLQYISSNPSVLAERETDGLLVLAFNSAIAGKDDFARQCVHQALLLQYCRALGKDGVGLFFQAYHYQGSPSPKGILR</sequence>
<dbReference type="PANTHER" id="PTHR12800">
    <property type="entry name" value="CDC37-RELATED"/>
    <property type="match status" value="1"/>
</dbReference>
<accession>A0A5M9J843</accession>
<evidence type="ECO:0000313" key="7">
    <source>
        <dbReference type="EMBL" id="KAA8564059.1"/>
    </source>
</evidence>
<dbReference type="GO" id="GO:0051087">
    <property type="term" value="F:protein-folding chaperone binding"/>
    <property type="evidence" value="ECO:0007669"/>
    <property type="project" value="TreeGrafter"/>
</dbReference>
<organism evidence="7 8">
    <name type="scientific">Monilinia fructicola</name>
    <name type="common">Brown rot fungus</name>
    <name type="synonym">Ciboria fructicola</name>
    <dbReference type="NCBI Taxonomy" id="38448"/>
    <lineage>
        <taxon>Eukaryota</taxon>
        <taxon>Fungi</taxon>
        <taxon>Dikarya</taxon>
        <taxon>Ascomycota</taxon>
        <taxon>Pezizomycotina</taxon>
        <taxon>Leotiomycetes</taxon>
        <taxon>Helotiales</taxon>
        <taxon>Sclerotiniaceae</taxon>
        <taxon>Monilinia</taxon>
    </lineage>
</organism>
<feature type="domain" description="Cdc37 Hsp90 binding" evidence="6">
    <location>
        <begin position="59"/>
        <end position="212"/>
    </location>
</feature>